<dbReference type="Gene3D" id="3.40.50.1820">
    <property type="entry name" value="alpha/beta hydrolase"/>
    <property type="match status" value="1"/>
</dbReference>
<dbReference type="SUPFAM" id="SSF53474">
    <property type="entry name" value="alpha/beta-Hydrolases"/>
    <property type="match status" value="1"/>
</dbReference>
<evidence type="ECO:0000256" key="2">
    <source>
        <dbReference type="SAM" id="MobiDB-lite"/>
    </source>
</evidence>
<evidence type="ECO:0000256" key="1">
    <source>
        <dbReference type="ARBA" id="ARBA00022801"/>
    </source>
</evidence>
<dbReference type="PANTHER" id="PTHR48081">
    <property type="entry name" value="AB HYDROLASE SUPERFAMILY PROTEIN C4A8.06C"/>
    <property type="match status" value="1"/>
</dbReference>
<dbReference type="PANTHER" id="PTHR48081:SF13">
    <property type="entry name" value="ALPHA_BETA HYDROLASE"/>
    <property type="match status" value="1"/>
</dbReference>
<evidence type="ECO:0000313" key="5">
    <source>
        <dbReference type="Proteomes" id="UP000331308"/>
    </source>
</evidence>
<proteinExistence type="predicted"/>
<feature type="region of interest" description="Disordered" evidence="2">
    <location>
        <begin position="1"/>
        <end position="20"/>
    </location>
</feature>
<dbReference type="InterPro" id="IPR029058">
    <property type="entry name" value="AB_hydrolase_fold"/>
</dbReference>
<protein>
    <submittedName>
        <fullName evidence="4">Lipase 2</fullName>
        <ecNumber evidence="4">3.1.1.3</ecNumber>
    </submittedName>
</protein>
<dbReference type="EMBL" id="CABHOD010000010">
    <property type="protein sequence ID" value="VUX65492.1"/>
    <property type="molecule type" value="Genomic_DNA"/>
</dbReference>
<keyword evidence="1 4" id="KW-0378">Hydrolase</keyword>
<dbReference type="InterPro" id="IPR049492">
    <property type="entry name" value="BD-FAE-like_dom"/>
</dbReference>
<dbReference type="InterPro" id="IPR050300">
    <property type="entry name" value="GDXG_lipolytic_enzyme"/>
</dbReference>
<feature type="domain" description="BD-FAE-like" evidence="3">
    <location>
        <begin position="124"/>
        <end position="323"/>
    </location>
</feature>
<accession>A0AAX3IYT0</accession>
<gene>
    <name evidence="4" type="primary">lip2_1</name>
    <name evidence="4" type="ORF">BPLFYP29_00045</name>
</gene>
<evidence type="ECO:0000259" key="3">
    <source>
        <dbReference type="Pfam" id="PF20434"/>
    </source>
</evidence>
<dbReference type="EC" id="3.1.1.3" evidence="4"/>
<dbReference type="Pfam" id="PF20434">
    <property type="entry name" value="BD-FAE"/>
    <property type="match status" value="1"/>
</dbReference>
<dbReference type="RefSeq" id="WP_230307459.1">
    <property type="nucleotide sequence ID" value="NZ_CABHOD010000010.1"/>
</dbReference>
<comment type="caution">
    <text evidence="4">The sequence shown here is derived from an EMBL/GenBank/DDBJ whole genome shotgun (WGS) entry which is preliminary data.</text>
</comment>
<dbReference type="GO" id="GO:0004806">
    <property type="term" value="F:triacylglycerol lipase activity"/>
    <property type="evidence" value="ECO:0007669"/>
    <property type="project" value="UniProtKB-EC"/>
</dbReference>
<evidence type="ECO:0000313" key="4">
    <source>
        <dbReference type="EMBL" id="VUX65492.1"/>
    </source>
</evidence>
<sequence length="362" mass="39748">MTTDIAQNIADDGADAAETAETTETVTAIGAIDIESMVAPPSPTRLAPIPTPVEQTKFFPHTDEFPEGCQVISDLDQDDFGYPVNIEQVTYVTRQLADGSSVDLPMWVFTPGVDNMPEGAMPEGGWPVIVFVRGSAFHEQNVTDYSNYFVRIAEQGYVVAALKYRHSDIAPFPAQMQDCKTAVRFMRKNAERFHCNKDRIALWGDSSGGHTVLMAGFTGNRAPDTDAYAEESAEVNAIVDWHGPTDFAKMNFYPSSQNHSDPQCPEGVVIGGGDVLEHPDLSAQASPMTYLSADMPTPSTLIMHGGRDQLVPFNQSCRLYATLKALGKDVTFYKLDNACHACYGFRSARALRLVFDWLSDRL</sequence>
<name>A0AAX3IYT0_BIFPS</name>
<dbReference type="AlphaFoldDB" id="A0AAX3IYT0"/>
<reference evidence="4 5" key="1">
    <citation type="submission" date="2019-07" db="EMBL/GenBank/DDBJ databases">
        <authorList>
            <person name="Chang H.-W."/>
            <person name="Raman A."/>
            <person name="Venkatesh S."/>
            <person name="Gehrig J."/>
        </authorList>
    </citation>
    <scope>NUCLEOTIDE SEQUENCE [LARGE SCALE GENOMIC DNA]</scope>
    <source>
        <strain evidence="4">Bifidobacterium_pseudocatenulatum_LFYP_29</strain>
    </source>
</reference>
<dbReference type="Proteomes" id="UP000331308">
    <property type="component" value="Unassembled WGS sequence"/>
</dbReference>
<organism evidence="4 5">
    <name type="scientific">Bifidobacterium pseudocatenulatum</name>
    <dbReference type="NCBI Taxonomy" id="28026"/>
    <lineage>
        <taxon>Bacteria</taxon>
        <taxon>Bacillati</taxon>
        <taxon>Actinomycetota</taxon>
        <taxon>Actinomycetes</taxon>
        <taxon>Bifidobacteriales</taxon>
        <taxon>Bifidobacteriaceae</taxon>
        <taxon>Bifidobacterium</taxon>
    </lineage>
</organism>